<keyword evidence="1" id="KW-0812">Transmembrane</keyword>
<feature type="transmembrane region" description="Helical" evidence="1">
    <location>
        <begin position="33"/>
        <end position="52"/>
    </location>
</feature>
<evidence type="ECO:0000256" key="1">
    <source>
        <dbReference type="SAM" id="Phobius"/>
    </source>
</evidence>
<dbReference type="STRING" id="1797533.A2731_03725"/>
<dbReference type="AlphaFoldDB" id="A0A1G1XVT6"/>
<accession>A0A1G1XVT6</accession>
<dbReference type="Pfam" id="PF16927">
    <property type="entry name" value="HisKA_7TM"/>
    <property type="match status" value="1"/>
</dbReference>
<feature type="transmembrane region" description="Helical" evidence="1">
    <location>
        <begin position="72"/>
        <end position="93"/>
    </location>
</feature>
<evidence type="ECO:0000313" key="3">
    <source>
        <dbReference type="EMBL" id="OGY43700.1"/>
    </source>
</evidence>
<dbReference type="Proteomes" id="UP000176241">
    <property type="component" value="Unassembled WGS sequence"/>
</dbReference>
<protein>
    <recommendedName>
        <fullName evidence="2">Histidine kinase N-terminal 7TM region domain-containing protein</fullName>
    </recommendedName>
</protein>
<evidence type="ECO:0000259" key="2">
    <source>
        <dbReference type="Pfam" id="PF16927"/>
    </source>
</evidence>
<dbReference type="InterPro" id="IPR031621">
    <property type="entry name" value="HisKA_7TM"/>
</dbReference>
<comment type="caution">
    <text evidence="3">The sequence shown here is derived from an EMBL/GenBank/DDBJ whole genome shotgun (WGS) entry which is preliminary data.</text>
</comment>
<keyword evidence="1" id="KW-0472">Membrane</keyword>
<feature type="transmembrane region" description="Helical" evidence="1">
    <location>
        <begin position="100"/>
        <end position="122"/>
    </location>
</feature>
<feature type="transmembrane region" description="Helical" evidence="1">
    <location>
        <begin position="199"/>
        <end position="219"/>
    </location>
</feature>
<organism evidence="3 4">
    <name type="scientific">Candidatus Buchananbacteria bacterium RIFCSPHIGHO2_01_FULL_39_8</name>
    <dbReference type="NCBI Taxonomy" id="1797533"/>
    <lineage>
        <taxon>Bacteria</taxon>
        <taxon>Candidatus Buchananiibacteriota</taxon>
    </lineage>
</organism>
<gene>
    <name evidence="3" type="ORF">A2731_03725</name>
</gene>
<dbReference type="EMBL" id="MHIC01000042">
    <property type="protein sequence ID" value="OGY43700.1"/>
    <property type="molecule type" value="Genomic_DNA"/>
</dbReference>
<feature type="transmembrane region" description="Helical" evidence="1">
    <location>
        <begin position="142"/>
        <end position="162"/>
    </location>
</feature>
<feature type="transmembrane region" description="Helical" evidence="1">
    <location>
        <begin position="174"/>
        <end position="193"/>
    </location>
</feature>
<proteinExistence type="predicted"/>
<feature type="domain" description="Histidine kinase N-terminal 7TM region" evidence="2">
    <location>
        <begin position="10"/>
        <end position="216"/>
    </location>
</feature>
<reference evidence="3 4" key="1">
    <citation type="journal article" date="2016" name="Nat. Commun.">
        <title>Thousands of microbial genomes shed light on interconnected biogeochemical processes in an aquifer system.</title>
        <authorList>
            <person name="Anantharaman K."/>
            <person name="Brown C.T."/>
            <person name="Hug L.A."/>
            <person name="Sharon I."/>
            <person name="Castelle C.J."/>
            <person name="Probst A.J."/>
            <person name="Thomas B.C."/>
            <person name="Singh A."/>
            <person name="Wilkins M.J."/>
            <person name="Karaoz U."/>
            <person name="Brodie E.L."/>
            <person name="Williams K.H."/>
            <person name="Hubbard S.S."/>
            <person name="Banfield J.F."/>
        </authorList>
    </citation>
    <scope>NUCLEOTIDE SEQUENCE [LARGE SCALE GENOMIC DNA]</scope>
</reference>
<keyword evidence="1" id="KW-1133">Transmembrane helix</keyword>
<evidence type="ECO:0000313" key="4">
    <source>
        <dbReference type="Proteomes" id="UP000176241"/>
    </source>
</evidence>
<name>A0A1G1XVT6_9BACT</name>
<sequence length="227" mass="25651">MLNSPLAIVTFLFVIASFGVGIFSLLKNPKSKVVRLWFLMSLASGLWSGFFLLTLSAIEKGIADKVILYSNILHAGAAFIPILFIHFVLALLYKEKNYKIFLAIGYILALIFSILSFTKYIIAGAAPTSYFPLWPTIGSLYILMVVYFWIYAFASIYFLFKGYKESDGIVKKKILFILIAALIGFLGGGTNWLPQLFDVYPAGMFIAWVYPFFIIYGIFIDEIKIKF</sequence>
<feature type="transmembrane region" description="Helical" evidence="1">
    <location>
        <begin position="6"/>
        <end position="26"/>
    </location>
</feature>